<dbReference type="EMBL" id="JAKUCV010006482">
    <property type="protein sequence ID" value="KAJ4827141.1"/>
    <property type="molecule type" value="Genomic_DNA"/>
</dbReference>
<dbReference type="Gene3D" id="3.30.559.10">
    <property type="entry name" value="Chloramphenicol acetyltransferase-like domain"/>
    <property type="match status" value="2"/>
</dbReference>
<dbReference type="OrthoDB" id="671439at2759"/>
<reference evidence="2" key="1">
    <citation type="submission" date="2022-02" db="EMBL/GenBank/DDBJ databases">
        <authorList>
            <person name="Henning P.M."/>
            <person name="McCubbin A.G."/>
            <person name="Shore J.S."/>
        </authorList>
    </citation>
    <scope>NUCLEOTIDE SEQUENCE</scope>
    <source>
        <strain evidence="2">F60SS</strain>
        <tissue evidence="2">Leaves</tissue>
    </source>
</reference>
<evidence type="ECO:0000313" key="2">
    <source>
        <dbReference type="EMBL" id="KAJ4827141.1"/>
    </source>
</evidence>
<comment type="similarity">
    <text evidence="1">Belongs to the plant acyltransferase family.</text>
</comment>
<name>A0A9Q0F965_9ROSI</name>
<proteinExistence type="inferred from homology"/>
<keyword evidence="3" id="KW-1185">Reference proteome</keyword>
<dbReference type="AlphaFoldDB" id="A0A9Q0F965"/>
<dbReference type="PANTHER" id="PTHR31642">
    <property type="entry name" value="TRICHOTHECENE 3-O-ACETYLTRANSFERASE"/>
    <property type="match status" value="1"/>
</dbReference>
<organism evidence="2 3">
    <name type="scientific">Turnera subulata</name>
    <dbReference type="NCBI Taxonomy" id="218843"/>
    <lineage>
        <taxon>Eukaryota</taxon>
        <taxon>Viridiplantae</taxon>
        <taxon>Streptophyta</taxon>
        <taxon>Embryophyta</taxon>
        <taxon>Tracheophyta</taxon>
        <taxon>Spermatophyta</taxon>
        <taxon>Magnoliopsida</taxon>
        <taxon>eudicotyledons</taxon>
        <taxon>Gunneridae</taxon>
        <taxon>Pentapetalae</taxon>
        <taxon>rosids</taxon>
        <taxon>fabids</taxon>
        <taxon>Malpighiales</taxon>
        <taxon>Passifloraceae</taxon>
        <taxon>Turnera</taxon>
    </lineage>
</organism>
<protein>
    <submittedName>
        <fullName evidence="2">Uncharacterized protein</fullName>
    </submittedName>
</protein>
<dbReference type="GO" id="GO:0016747">
    <property type="term" value="F:acyltransferase activity, transferring groups other than amino-acyl groups"/>
    <property type="evidence" value="ECO:0007669"/>
    <property type="project" value="TreeGrafter"/>
</dbReference>
<dbReference type="InterPro" id="IPR023213">
    <property type="entry name" value="CAT-like_dom_sf"/>
</dbReference>
<evidence type="ECO:0000256" key="1">
    <source>
        <dbReference type="ARBA" id="ARBA00009861"/>
    </source>
</evidence>
<comment type="caution">
    <text evidence="2">The sequence shown here is derived from an EMBL/GenBank/DDBJ whole genome shotgun (WGS) entry which is preliminary data.</text>
</comment>
<reference evidence="2" key="2">
    <citation type="journal article" date="2023" name="Plants (Basel)">
        <title>Annotation of the Turnera subulata (Passifloraceae) Draft Genome Reveals the S-Locus Evolved after the Divergence of Turneroideae from Passifloroideae in a Stepwise Manner.</title>
        <authorList>
            <person name="Henning P.M."/>
            <person name="Roalson E.H."/>
            <person name="Mir W."/>
            <person name="McCubbin A.G."/>
            <person name="Shore J.S."/>
        </authorList>
    </citation>
    <scope>NUCLEOTIDE SEQUENCE</scope>
    <source>
        <strain evidence="2">F60SS</strain>
    </source>
</reference>
<sequence>MADQQTNHGRTVSVTNTVAVYPKTLSPDHKILCLSNLDRQCPILMYLVLFYKPCHAYSELSLNSVFSSLKSGLEETLSVWYPAAGRLSLNPDDGKLNLWCNNEGAILVEAVTPVKIAELGDLSQYNEFLEKLVHKPVFNGNFTEMPLVVAQVTKFGCGSYSVSIGASHSLFDGPATFDFLCAWASNSAIMKEKRGDELHKPVLERGTLLVGNMQPHTPRIRAAAIDHMYQLIQQSLLGNPDTGCANYVLKTFHLSGEMIEKLKRTILAQGRGNFSCSSFDLVTAHLWKARTKAMGVRNERMVCLQFAVDTRNKMVPPLPKGFGGNAYVLTSVALRAGELEESSHEAIIEKIKQAKNLVNNDYVNAYMAALDGPQAALPPLKELTIVSDWTRMPFHKVDFLPGNAAYASPLVSPIPQVAYFMQNPTDLRGIDVRIGLHPQALDAFSHHFLENLQ</sequence>
<evidence type="ECO:0000313" key="3">
    <source>
        <dbReference type="Proteomes" id="UP001141552"/>
    </source>
</evidence>
<dbReference type="Pfam" id="PF02458">
    <property type="entry name" value="Transferase"/>
    <property type="match status" value="1"/>
</dbReference>
<dbReference type="InterPro" id="IPR050317">
    <property type="entry name" value="Plant_Fungal_Acyltransferase"/>
</dbReference>
<dbReference type="Proteomes" id="UP001141552">
    <property type="component" value="Unassembled WGS sequence"/>
</dbReference>
<gene>
    <name evidence="2" type="ORF">Tsubulata_024447</name>
</gene>
<dbReference type="PANTHER" id="PTHR31642:SF145">
    <property type="entry name" value="BRASSINOSTEROID-RELATED ACYLTRANSFERASE 1"/>
    <property type="match status" value="1"/>
</dbReference>
<accession>A0A9Q0F965</accession>